<organism evidence="5 6">
    <name type="scientific">Cynoglossus semilaevis</name>
    <name type="common">Tongue sole</name>
    <dbReference type="NCBI Taxonomy" id="244447"/>
    <lineage>
        <taxon>Eukaryota</taxon>
        <taxon>Metazoa</taxon>
        <taxon>Chordata</taxon>
        <taxon>Craniata</taxon>
        <taxon>Vertebrata</taxon>
        <taxon>Euteleostomi</taxon>
        <taxon>Actinopterygii</taxon>
        <taxon>Neopterygii</taxon>
        <taxon>Teleostei</taxon>
        <taxon>Neoteleostei</taxon>
        <taxon>Acanthomorphata</taxon>
        <taxon>Carangaria</taxon>
        <taxon>Pleuronectiformes</taxon>
        <taxon>Pleuronectoidei</taxon>
        <taxon>Cynoglossidae</taxon>
        <taxon>Cynoglossinae</taxon>
        <taxon>Cynoglossus</taxon>
    </lineage>
</organism>
<reference evidence="5 6" key="1">
    <citation type="journal article" date="2014" name="Nat. Genet.">
        <title>Whole-genome sequence of a flatfish provides insights into ZW sex chromosome evolution and adaptation to a benthic lifestyle.</title>
        <authorList>
            <person name="Chen S."/>
            <person name="Zhang G."/>
            <person name="Shao C."/>
            <person name="Huang Q."/>
            <person name="Liu G."/>
            <person name="Zhang P."/>
            <person name="Song W."/>
            <person name="An N."/>
            <person name="Chalopin D."/>
            <person name="Volff J.N."/>
            <person name="Hong Y."/>
            <person name="Li Q."/>
            <person name="Sha Z."/>
            <person name="Zhou H."/>
            <person name="Xie M."/>
            <person name="Yu Q."/>
            <person name="Liu Y."/>
            <person name="Xiang H."/>
            <person name="Wang N."/>
            <person name="Wu K."/>
            <person name="Yang C."/>
            <person name="Zhou Q."/>
            <person name="Liao X."/>
            <person name="Yang L."/>
            <person name="Hu Q."/>
            <person name="Zhang J."/>
            <person name="Meng L."/>
            <person name="Jin L."/>
            <person name="Tian Y."/>
            <person name="Lian J."/>
            <person name="Yang J."/>
            <person name="Miao G."/>
            <person name="Liu S."/>
            <person name="Liang Z."/>
            <person name="Yan F."/>
            <person name="Li Y."/>
            <person name="Sun B."/>
            <person name="Zhang H."/>
            <person name="Zhang J."/>
            <person name="Zhu Y."/>
            <person name="Du M."/>
            <person name="Zhao Y."/>
            <person name="Schartl M."/>
            <person name="Tang Q."/>
            <person name="Wang J."/>
        </authorList>
    </citation>
    <scope>NUCLEOTIDE SEQUENCE</scope>
</reference>
<dbReference type="Ensembl" id="ENSCSET00000034357.1">
    <property type="protein sequence ID" value="ENSCSEP00000033920.1"/>
    <property type="gene ID" value="ENSCSEG00000021750.1"/>
</dbReference>
<reference evidence="5" key="3">
    <citation type="submission" date="2025-09" db="UniProtKB">
        <authorList>
            <consortium name="Ensembl"/>
        </authorList>
    </citation>
    <scope>IDENTIFICATION</scope>
</reference>
<reference evidence="5" key="2">
    <citation type="submission" date="2025-08" db="UniProtKB">
        <authorList>
            <consortium name="Ensembl"/>
        </authorList>
    </citation>
    <scope>IDENTIFICATION</scope>
</reference>
<dbReference type="OMA" id="HSTREHK"/>
<evidence type="ECO:0000256" key="2">
    <source>
        <dbReference type="RuleBase" id="RU003616"/>
    </source>
</evidence>
<evidence type="ECO:0000256" key="3">
    <source>
        <dbReference type="SAM" id="MobiDB-lite"/>
    </source>
</evidence>
<dbReference type="PANTHER" id="PTHR46907:SF2">
    <property type="entry name" value="HEAT SHOCK PROTEIN BETA-7"/>
    <property type="match status" value="1"/>
</dbReference>
<evidence type="ECO:0000259" key="4">
    <source>
        <dbReference type="PROSITE" id="PS01031"/>
    </source>
</evidence>
<comment type="similarity">
    <text evidence="1 2">Belongs to the small heat shock protein (HSP20) family.</text>
</comment>
<feature type="domain" description="SHSP" evidence="4">
    <location>
        <begin position="40"/>
        <end position="133"/>
    </location>
</feature>
<dbReference type="Pfam" id="PF00011">
    <property type="entry name" value="HSP20"/>
    <property type="match status" value="1"/>
</dbReference>
<feature type="region of interest" description="Disordered" evidence="3">
    <location>
        <begin position="28"/>
        <end position="48"/>
    </location>
</feature>
<dbReference type="STRING" id="244447.ENSCSEP00000033920"/>
<dbReference type="AlphaFoldDB" id="A0A3P8X7A3"/>
<dbReference type="InterPro" id="IPR008978">
    <property type="entry name" value="HSP20-like_chaperone"/>
</dbReference>
<evidence type="ECO:0000256" key="1">
    <source>
        <dbReference type="PROSITE-ProRule" id="PRU00285"/>
    </source>
</evidence>
<dbReference type="Proteomes" id="UP000265120">
    <property type="component" value="Chromosome 11"/>
</dbReference>
<dbReference type="GO" id="GO:0005737">
    <property type="term" value="C:cytoplasm"/>
    <property type="evidence" value="ECO:0007669"/>
    <property type="project" value="TreeGrafter"/>
</dbReference>
<name>A0A3P8X7A3_CYNSE</name>
<dbReference type="PROSITE" id="PS01031">
    <property type="entry name" value="SHSP"/>
    <property type="match status" value="1"/>
</dbReference>
<sequence length="133" mass="14350">QRRSCIKHRGCSCSCQQTVTSSVWMEKEPEVYSEDSGSDPLQSHSRPTGKIQVLGDTIQFSVDVSEFCPEDVIVTSSNNLLEVNAEKLGVDGTVTNTFSHRCTLPSDVDPVSVSMSLGSSGILTVTAHRVCSL</sequence>
<keyword evidence="6" id="KW-1185">Reference proteome</keyword>
<protein>
    <submittedName>
        <fullName evidence="5">Heat shock protein family B (small) member 7</fullName>
    </submittedName>
</protein>
<dbReference type="GO" id="GO:0005634">
    <property type="term" value="C:nucleus"/>
    <property type="evidence" value="ECO:0007669"/>
    <property type="project" value="TreeGrafter"/>
</dbReference>
<accession>A0A3P8X7A3</accession>
<dbReference type="InParanoid" id="A0A3P8X7A3"/>
<dbReference type="PANTHER" id="PTHR46907">
    <property type="entry name" value="HEAT SHOCK PROTEIN BETA-7-RELATED"/>
    <property type="match status" value="1"/>
</dbReference>
<evidence type="ECO:0000313" key="6">
    <source>
        <dbReference type="Proteomes" id="UP000265120"/>
    </source>
</evidence>
<dbReference type="GeneTree" id="ENSGT00390000010674"/>
<proteinExistence type="inferred from homology"/>
<evidence type="ECO:0000313" key="5">
    <source>
        <dbReference type="Ensembl" id="ENSCSEP00000033920.1"/>
    </source>
</evidence>
<dbReference type="InterPro" id="IPR002068">
    <property type="entry name" value="A-crystallin/Hsp20_dom"/>
</dbReference>
<dbReference type="Gene3D" id="2.60.40.790">
    <property type="match status" value="1"/>
</dbReference>
<dbReference type="SUPFAM" id="SSF49764">
    <property type="entry name" value="HSP20-like chaperones"/>
    <property type="match status" value="1"/>
</dbReference>